<keyword evidence="1" id="KW-1015">Disulfide bond</keyword>
<dbReference type="CDD" id="cd13920">
    <property type="entry name" value="Stellacyanin"/>
    <property type="match status" value="1"/>
</dbReference>
<evidence type="ECO:0000259" key="4">
    <source>
        <dbReference type="PROSITE" id="PS51485"/>
    </source>
</evidence>
<organism evidence="5">
    <name type="scientific">Populus alba</name>
    <name type="common">White poplar</name>
    <dbReference type="NCBI Taxonomy" id="43335"/>
    <lineage>
        <taxon>Eukaryota</taxon>
        <taxon>Viridiplantae</taxon>
        <taxon>Streptophyta</taxon>
        <taxon>Embryophyta</taxon>
        <taxon>Tracheophyta</taxon>
        <taxon>Spermatophyta</taxon>
        <taxon>Magnoliopsida</taxon>
        <taxon>eudicotyledons</taxon>
        <taxon>Gunneridae</taxon>
        <taxon>Pentapetalae</taxon>
        <taxon>rosids</taxon>
        <taxon>fabids</taxon>
        <taxon>Malpighiales</taxon>
        <taxon>Salicaceae</taxon>
        <taxon>Saliceae</taxon>
        <taxon>Populus</taxon>
    </lineage>
</organism>
<gene>
    <name evidence="5" type="ORF">D5086_0000084190</name>
</gene>
<dbReference type="FunFam" id="2.60.40.420:FF:000034">
    <property type="entry name" value="Cupredoxin superfamily protein"/>
    <property type="match status" value="1"/>
</dbReference>
<name>A0A4U5QJJ6_POPAL</name>
<dbReference type="SUPFAM" id="SSF49503">
    <property type="entry name" value="Cupredoxins"/>
    <property type="match status" value="1"/>
</dbReference>
<accession>A0A4U5QJJ6</accession>
<protein>
    <recommendedName>
        <fullName evidence="4">Phytocyanin domain-containing protein</fullName>
    </recommendedName>
</protein>
<evidence type="ECO:0000256" key="1">
    <source>
        <dbReference type="ARBA" id="ARBA00023157"/>
    </source>
</evidence>
<dbReference type="PROSITE" id="PS51485">
    <property type="entry name" value="PHYTOCYANIN"/>
    <property type="match status" value="1"/>
</dbReference>
<sequence>MGSTLFAFVVLGAASLLLHSSKAAVYEVGESTGWQAPSSTSFYSDWASGKNFTVGDTLTFTFSTGVHDVATVSKSDYDNCNVASQSNVLTTGPATITLTATGNQYYLCTFSNHCTRGQKLAITVAASSTPPPLHPLTTRDTAYNFHLLRRHLHHRLHRPQLPQVSLLPLLWCSCPLP</sequence>
<dbReference type="AlphaFoldDB" id="A0A4U5QJJ6"/>
<dbReference type="PANTHER" id="PTHR33021:SF488">
    <property type="entry name" value="PHYTOCYANIN DOMAIN-CONTAINING PROTEIN"/>
    <property type="match status" value="1"/>
</dbReference>
<dbReference type="GO" id="GO:0009055">
    <property type="term" value="F:electron transfer activity"/>
    <property type="evidence" value="ECO:0007669"/>
    <property type="project" value="InterPro"/>
</dbReference>
<feature type="domain" description="Phytocyanin" evidence="4">
    <location>
        <begin position="24"/>
        <end position="126"/>
    </location>
</feature>
<evidence type="ECO:0000313" key="5">
    <source>
        <dbReference type="EMBL" id="TKS10361.1"/>
    </source>
</evidence>
<dbReference type="EMBL" id="RCHU01000238">
    <property type="protein sequence ID" value="TKS10361.1"/>
    <property type="molecule type" value="Genomic_DNA"/>
</dbReference>
<dbReference type="GO" id="GO:0005886">
    <property type="term" value="C:plasma membrane"/>
    <property type="evidence" value="ECO:0007669"/>
    <property type="project" value="TreeGrafter"/>
</dbReference>
<feature type="signal peptide" evidence="3">
    <location>
        <begin position="1"/>
        <end position="23"/>
    </location>
</feature>
<proteinExistence type="predicted"/>
<dbReference type="InterPro" id="IPR008972">
    <property type="entry name" value="Cupredoxin"/>
</dbReference>
<dbReference type="Gene3D" id="2.60.40.420">
    <property type="entry name" value="Cupredoxins - blue copper proteins"/>
    <property type="match status" value="1"/>
</dbReference>
<dbReference type="InterPro" id="IPR039391">
    <property type="entry name" value="Phytocyanin-like"/>
</dbReference>
<dbReference type="Pfam" id="PF02298">
    <property type="entry name" value="Cu_bind_like"/>
    <property type="match status" value="1"/>
</dbReference>
<dbReference type="InterPro" id="IPR003245">
    <property type="entry name" value="Phytocyanin_dom"/>
</dbReference>
<keyword evidence="2" id="KW-0325">Glycoprotein</keyword>
<comment type="caution">
    <text evidence="5">The sequence shown here is derived from an EMBL/GenBank/DDBJ whole genome shotgun (WGS) entry which is preliminary data.</text>
</comment>
<dbReference type="PANTHER" id="PTHR33021">
    <property type="entry name" value="BLUE COPPER PROTEIN"/>
    <property type="match status" value="1"/>
</dbReference>
<feature type="chain" id="PRO_5020753148" description="Phytocyanin domain-containing protein" evidence="3">
    <location>
        <begin position="24"/>
        <end position="177"/>
    </location>
</feature>
<evidence type="ECO:0000256" key="3">
    <source>
        <dbReference type="SAM" id="SignalP"/>
    </source>
</evidence>
<evidence type="ECO:0000256" key="2">
    <source>
        <dbReference type="ARBA" id="ARBA00023180"/>
    </source>
</evidence>
<keyword evidence="3" id="KW-0732">Signal</keyword>
<reference evidence="5" key="1">
    <citation type="submission" date="2018-10" db="EMBL/GenBank/DDBJ databases">
        <title>Population genomic analysis revealed the cold adaptation of white poplar.</title>
        <authorList>
            <person name="Liu Y.-J."/>
        </authorList>
    </citation>
    <scope>NUCLEOTIDE SEQUENCE [LARGE SCALE GENOMIC DNA]</scope>
    <source>
        <strain evidence="5">PAL-ZL1</strain>
    </source>
</reference>